<organism evidence="1 2">
    <name type="scientific">Pseudomonas fluorescens ICMP 11288</name>
    <dbReference type="NCBI Taxonomy" id="1198309"/>
    <lineage>
        <taxon>Bacteria</taxon>
        <taxon>Pseudomonadati</taxon>
        <taxon>Pseudomonadota</taxon>
        <taxon>Gammaproteobacteria</taxon>
        <taxon>Pseudomonadales</taxon>
        <taxon>Pseudomonadaceae</taxon>
        <taxon>Pseudomonas</taxon>
    </lineage>
</organism>
<dbReference type="SUPFAM" id="SSF47413">
    <property type="entry name" value="lambda repressor-like DNA-binding domains"/>
    <property type="match status" value="1"/>
</dbReference>
<dbReference type="CDD" id="cd00093">
    <property type="entry name" value="HTH_XRE"/>
    <property type="match status" value="1"/>
</dbReference>
<dbReference type="InterPro" id="IPR010982">
    <property type="entry name" value="Lambda_DNA-bd_dom_sf"/>
</dbReference>
<dbReference type="RefSeq" id="WP_057006004.1">
    <property type="nucleotide sequence ID" value="NZ_LKEF01000029.1"/>
</dbReference>
<comment type="caution">
    <text evidence="1">The sequence shown here is derived from an EMBL/GenBank/DDBJ whole genome shotgun (WGS) entry which is preliminary data.</text>
</comment>
<evidence type="ECO:0000313" key="1">
    <source>
        <dbReference type="EMBL" id="KTB62489.1"/>
    </source>
</evidence>
<dbReference type="GO" id="GO:0003677">
    <property type="term" value="F:DNA binding"/>
    <property type="evidence" value="ECO:0007669"/>
    <property type="project" value="InterPro"/>
</dbReference>
<protein>
    <recommendedName>
        <fullName evidence="3">Transcriptional regulator</fullName>
    </recommendedName>
</protein>
<reference evidence="1 2" key="1">
    <citation type="submission" date="2015-09" db="EMBL/GenBank/DDBJ databases">
        <title>Genome sequence of ICMP 11288.</title>
        <authorList>
            <person name="Visnovsky S."/>
            <person name="Lu A."/>
            <person name="Panda P."/>
            <person name="Pitman A."/>
        </authorList>
    </citation>
    <scope>NUCLEOTIDE SEQUENCE [LARGE SCALE GENOMIC DNA]</scope>
    <source>
        <strain evidence="1 2">ICMP 11288</strain>
    </source>
</reference>
<accession>A0A0W0HMV5</accession>
<proteinExistence type="predicted"/>
<dbReference type="Gene3D" id="1.10.260.40">
    <property type="entry name" value="lambda repressor-like DNA-binding domains"/>
    <property type="match status" value="1"/>
</dbReference>
<dbReference type="EMBL" id="LKEF01000029">
    <property type="protein sequence ID" value="KTB62489.1"/>
    <property type="molecule type" value="Genomic_DNA"/>
</dbReference>
<sequence length="145" mass="16700">MYEYKGCGFRGVFLTDGYTIVDTPYGSGVTITDIDRLHAAIADELVEQEHEMTGQQFRFLRKQLGLTQEHLTPLFGVDVQTIANWEKRQEEAIPRTSSLAMRYVYKTASRHGLDTLYVQHRIIEDDGIVFARANDDWLEKKEEIA</sequence>
<dbReference type="Proteomes" id="UP000054197">
    <property type="component" value="Unassembled WGS sequence"/>
</dbReference>
<dbReference type="InterPro" id="IPR001387">
    <property type="entry name" value="Cro/C1-type_HTH"/>
</dbReference>
<dbReference type="AlphaFoldDB" id="A0A0W0HMV5"/>
<gene>
    <name evidence="1" type="ORF">AO063_14520</name>
</gene>
<name>A0A0W0HMV5_PSEFL</name>
<evidence type="ECO:0000313" key="2">
    <source>
        <dbReference type="Proteomes" id="UP000054197"/>
    </source>
</evidence>
<evidence type="ECO:0008006" key="3">
    <source>
        <dbReference type="Google" id="ProtNLM"/>
    </source>
</evidence>